<name>A0A9P5PVM7_9AGAR</name>
<feature type="region of interest" description="Disordered" evidence="2">
    <location>
        <begin position="26"/>
        <end position="45"/>
    </location>
</feature>
<dbReference type="AlphaFoldDB" id="A0A9P5PVM7"/>
<reference evidence="4" key="1">
    <citation type="submission" date="2020-11" db="EMBL/GenBank/DDBJ databases">
        <authorList>
            <consortium name="DOE Joint Genome Institute"/>
            <person name="Ahrendt S."/>
            <person name="Riley R."/>
            <person name="Andreopoulos W."/>
            <person name="Labutti K."/>
            <person name="Pangilinan J."/>
            <person name="Ruiz-Duenas F.J."/>
            <person name="Barrasa J.M."/>
            <person name="Sanchez-Garcia M."/>
            <person name="Camarero S."/>
            <person name="Miyauchi S."/>
            <person name="Serrano A."/>
            <person name="Linde D."/>
            <person name="Babiker R."/>
            <person name="Drula E."/>
            <person name="Ayuso-Fernandez I."/>
            <person name="Pacheco R."/>
            <person name="Padilla G."/>
            <person name="Ferreira P."/>
            <person name="Barriuso J."/>
            <person name="Kellner H."/>
            <person name="Castanera R."/>
            <person name="Alfaro M."/>
            <person name="Ramirez L."/>
            <person name="Pisabarro A.G."/>
            <person name="Kuo A."/>
            <person name="Tritt A."/>
            <person name="Lipzen A."/>
            <person name="He G."/>
            <person name="Yan M."/>
            <person name="Ng V."/>
            <person name="Cullen D."/>
            <person name="Martin F."/>
            <person name="Rosso M.-N."/>
            <person name="Henrissat B."/>
            <person name="Hibbett D."/>
            <person name="Martinez A.T."/>
            <person name="Grigoriev I.V."/>
        </authorList>
    </citation>
    <scope>NUCLEOTIDE SEQUENCE</scope>
    <source>
        <strain evidence="4">AH 40177</strain>
    </source>
</reference>
<gene>
    <name evidence="4" type="ORF">BDP27DRAFT_1326323</name>
</gene>
<keyword evidence="1" id="KW-0175">Coiled coil</keyword>
<evidence type="ECO:0000256" key="1">
    <source>
        <dbReference type="SAM" id="Coils"/>
    </source>
</evidence>
<dbReference type="Pfam" id="PF12937">
    <property type="entry name" value="F-box-like"/>
    <property type="match status" value="1"/>
</dbReference>
<sequence length="681" mass="76833">MHFTLLDRFRSKLRHKGFKMSNKLRQYQAHMQRSSEDSNDSEVTDISAKTSLDTIASFASVSTFPSVHSLLPPLNPVDLLRTNEQPSSQEAVEIHALLNSKRQKLSDLERRKQVLDRQRELLDRQRLLLNDELDEMSDTIDIYRGVVGCSMRQIPSDLLLEIFHHYVADSGNGETLTHVCRTWRQVALSSPSLWTTFSAPYVTKQSVSDVLRRVDRVKAATGLPLRFTLNLRKKFPQLPDAEFEQLSLDLVYASITQIHRWRSFSLHFEDSLHSWAGLPDISESMTASRMETLELGYSTSSFIQNPELFPVQWALSLIRSAPVLEDLRLKLPGVADEALSTLSLPHLEFLTIELPTITSATLLSLLRNAAPSLKVCKIYVAGLLHFDVDDDDFSALSMVEHSALETFELHTSHGASGEALIQLFDNLTLPAMREVLLEIGQFADNNHSAEMVSGELPEDLDLSWPHDSFLGFLERASSSVTSLRLGFISPLWDGMGSVGADLEEEHVQGYLDLPNITKSLVTLHVRRDRPVWPGLLEYITLPVRDSSDRLSSVIHRRSSLRSVKSRSTLNGESSSRLATLENVALDIDPIFQVMPMRDFVRSRWCDSSADNFSRLKRFSVTLCFPDIPNLQLESTAVQKVFERISGSEKGGAEKLQVEFDRRTYPMMPMDVPLVSLSELTI</sequence>
<protein>
    <recommendedName>
        <fullName evidence="3">F-box domain-containing protein</fullName>
    </recommendedName>
</protein>
<dbReference type="InterPro" id="IPR001810">
    <property type="entry name" value="F-box_dom"/>
</dbReference>
<feature type="domain" description="F-box" evidence="3">
    <location>
        <begin position="152"/>
        <end position="197"/>
    </location>
</feature>
<feature type="coiled-coil region" evidence="1">
    <location>
        <begin position="98"/>
        <end position="125"/>
    </location>
</feature>
<evidence type="ECO:0000313" key="5">
    <source>
        <dbReference type="Proteomes" id="UP000772434"/>
    </source>
</evidence>
<dbReference type="EMBL" id="JADNRY010000056">
    <property type="protein sequence ID" value="KAF9068825.1"/>
    <property type="molecule type" value="Genomic_DNA"/>
</dbReference>
<evidence type="ECO:0000313" key="4">
    <source>
        <dbReference type="EMBL" id="KAF9068825.1"/>
    </source>
</evidence>
<dbReference type="InterPro" id="IPR036047">
    <property type="entry name" value="F-box-like_dom_sf"/>
</dbReference>
<evidence type="ECO:0000259" key="3">
    <source>
        <dbReference type="Pfam" id="PF12937"/>
    </source>
</evidence>
<accession>A0A9P5PVM7</accession>
<proteinExistence type="predicted"/>
<dbReference type="SUPFAM" id="SSF81383">
    <property type="entry name" value="F-box domain"/>
    <property type="match status" value="1"/>
</dbReference>
<organism evidence="4 5">
    <name type="scientific">Rhodocollybia butyracea</name>
    <dbReference type="NCBI Taxonomy" id="206335"/>
    <lineage>
        <taxon>Eukaryota</taxon>
        <taxon>Fungi</taxon>
        <taxon>Dikarya</taxon>
        <taxon>Basidiomycota</taxon>
        <taxon>Agaricomycotina</taxon>
        <taxon>Agaricomycetes</taxon>
        <taxon>Agaricomycetidae</taxon>
        <taxon>Agaricales</taxon>
        <taxon>Marasmiineae</taxon>
        <taxon>Omphalotaceae</taxon>
        <taxon>Rhodocollybia</taxon>
    </lineage>
</organism>
<evidence type="ECO:0000256" key="2">
    <source>
        <dbReference type="SAM" id="MobiDB-lite"/>
    </source>
</evidence>
<comment type="caution">
    <text evidence="4">The sequence shown here is derived from an EMBL/GenBank/DDBJ whole genome shotgun (WGS) entry which is preliminary data.</text>
</comment>
<keyword evidence="5" id="KW-1185">Reference proteome</keyword>
<dbReference type="Gene3D" id="1.20.1280.50">
    <property type="match status" value="1"/>
</dbReference>
<dbReference type="OrthoDB" id="3365698at2759"/>
<dbReference type="Proteomes" id="UP000772434">
    <property type="component" value="Unassembled WGS sequence"/>
</dbReference>